<feature type="compositionally biased region" description="Polar residues" evidence="1">
    <location>
        <begin position="401"/>
        <end position="411"/>
    </location>
</feature>
<feature type="region of interest" description="Disordered" evidence="1">
    <location>
        <begin position="382"/>
        <end position="429"/>
    </location>
</feature>
<gene>
    <name evidence="3" type="ORF">CALCODRAFT_544066</name>
</gene>
<proteinExistence type="predicted"/>
<organism evidence="3 4">
    <name type="scientific">Calocera cornea HHB12733</name>
    <dbReference type="NCBI Taxonomy" id="1353952"/>
    <lineage>
        <taxon>Eukaryota</taxon>
        <taxon>Fungi</taxon>
        <taxon>Dikarya</taxon>
        <taxon>Basidiomycota</taxon>
        <taxon>Agaricomycotina</taxon>
        <taxon>Dacrymycetes</taxon>
        <taxon>Dacrymycetales</taxon>
        <taxon>Dacrymycetaceae</taxon>
        <taxon>Calocera</taxon>
    </lineage>
</organism>
<dbReference type="AlphaFoldDB" id="A0A165F8A3"/>
<protein>
    <submittedName>
        <fullName evidence="3">Uncharacterized protein</fullName>
    </submittedName>
</protein>
<name>A0A165F8A3_9BASI</name>
<reference evidence="3 4" key="1">
    <citation type="journal article" date="2016" name="Mol. Biol. Evol.">
        <title>Comparative Genomics of Early-Diverging Mushroom-Forming Fungi Provides Insights into the Origins of Lignocellulose Decay Capabilities.</title>
        <authorList>
            <person name="Nagy L.G."/>
            <person name="Riley R."/>
            <person name="Tritt A."/>
            <person name="Adam C."/>
            <person name="Daum C."/>
            <person name="Floudas D."/>
            <person name="Sun H."/>
            <person name="Yadav J.S."/>
            <person name="Pangilinan J."/>
            <person name="Larsson K.H."/>
            <person name="Matsuura K."/>
            <person name="Barry K."/>
            <person name="Labutti K."/>
            <person name="Kuo R."/>
            <person name="Ohm R.A."/>
            <person name="Bhattacharya S.S."/>
            <person name="Shirouzu T."/>
            <person name="Yoshinaga Y."/>
            <person name="Martin F.M."/>
            <person name="Grigoriev I.V."/>
            <person name="Hibbett D.S."/>
        </authorList>
    </citation>
    <scope>NUCLEOTIDE SEQUENCE [LARGE SCALE GENOMIC DNA]</scope>
    <source>
        <strain evidence="3 4">HHB12733</strain>
    </source>
</reference>
<evidence type="ECO:0000313" key="4">
    <source>
        <dbReference type="Proteomes" id="UP000076842"/>
    </source>
</evidence>
<accession>A0A165F8A3</accession>
<dbReference type="InParanoid" id="A0A165F8A3"/>
<keyword evidence="2" id="KW-0472">Membrane</keyword>
<dbReference type="Proteomes" id="UP000076842">
    <property type="component" value="Unassembled WGS sequence"/>
</dbReference>
<evidence type="ECO:0000256" key="2">
    <source>
        <dbReference type="SAM" id="Phobius"/>
    </source>
</evidence>
<keyword evidence="4" id="KW-1185">Reference proteome</keyword>
<sequence length="569" mass="63649">MSDQLTGGTDPQPTLINGVTDLLALQSPEPYRTTQIKIPVSSVLRKPPPRLFPRVPKVMQPLSNAVRQGDLPLSLRAQELRGFQLLYGFGFYTGLAALIAVVFTCETWEDLFWRLLVTCRLFVWISWDDHAADIPTMLHCVTFSTHTAEDIQWDAPVLNPSGQEVLLPNRGYHSHTAGSSPTSSRRTRSTQSTVTQALLHPLWHFLKRVIPRPLNPQGHIMIVEGVGPSLPPPDRHGDLPEWLVEIRNWMAWKVSLDAAWWPDVTTPFPNVWGTALASQTNYLANNCAELSGLFSVPPEFLNQPGTFHLVTCNIKDASRVCQHTGAEKRPTGDPSLATKKRDGLMRNGTWATLPLVPYDELHVLMDADLDWQQEKLARAEAQNIKKGQGKGKGKGKRQGQSRISGSPSLSWPPSMRTAPAQSRYHRSSSRIWSRSTMQQHVILPQYKAQDPTTLQLRQDFSGPNGNVSPPPGIFPLVIEAVLKLFLLTKSLRISLRRKKRCFPSVLGHTLRDIEHHQTVTPWDATCEAANYVVAVQDSIVLQPVILCELLTLEVVQLHGVRHMLSSPVW</sequence>
<keyword evidence="2" id="KW-0812">Transmembrane</keyword>
<feature type="transmembrane region" description="Helical" evidence="2">
    <location>
        <begin position="85"/>
        <end position="104"/>
    </location>
</feature>
<evidence type="ECO:0000313" key="3">
    <source>
        <dbReference type="EMBL" id="KZT56378.1"/>
    </source>
</evidence>
<keyword evidence="2" id="KW-1133">Transmembrane helix</keyword>
<evidence type="ECO:0000256" key="1">
    <source>
        <dbReference type="SAM" id="MobiDB-lite"/>
    </source>
</evidence>
<dbReference type="EMBL" id="KV423979">
    <property type="protein sequence ID" value="KZT56378.1"/>
    <property type="molecule type" value="Genomic_DNA"/>
</dbReference>
<feature type="compositionally biased region" description="Basic residues" evidence="1">
    <location>
        <begin position="387"/>
        <end position="399"/>
    </location>
</feature>